<dbReference type="Pfam" id="PF00072">
    <property type="entry name" value="Response_reg"/>
    <property type="match status" value="1"/>
</dbReference>
<dbReference type="InterPro" id="IPR011006">
    <property type="entry name" value="CheY-like_superfamily"/>
</dbReference>
<keyword evidence="2" id="KW-0597">Phosphoprotein</keyword>
<dbReference type="PANTHER" id="PTHR48111:SF47">
    <property type="entry name" value="TRANSCRIPTIONAL REGULATORY PROTEIN RSTA"/>
    <property type="match status" value="1"/>
</dbReference>
<evidence type="ECO:0000313" key="7">
    <source>
        <dbReference type="Proteomes" id="UP000501534"/>
    </source>
</evidence>
<dbReference type="RefSeq" id="WP_171088900.1">
    <property type="nucleotide sequence ID" value="NZ_CP053069.1"/>
</dbReference>
<reference evidence="6 7" key="1">
    <citation type="submission" date="2020-04" db="EMBL/GenBank/DDBJ databases">
        <title>Usitatibacter rugosus gen. nov., sp. nov. and Usitatibacter palustris sp. nov., novel members of Usitatibacteraceae fam. nov. within the order Nitrosomonadales isolated from soil.</title>
        <authorList>
            <person name="Huber K.J."/>
            <person name="Neumann-Schaal M."/>
            <person name="Geppert A."/>
            <person name="Luckner M."/>
            <person name="Wanner G."/>
            <person name="Overmann J."/>
        </authorList>
    </citation>
    <scope>NUCLEOTIDE SEQUENCE [LARGE SCALE GENOMIC DNA]</scope>
    <source>
        <strain evidence="6 7">0125_3</strain>
    </source>
</reference>
<dbReference type="SMART" id="SM00448">
    <property type="entry name" value="REC"/>
    <property type="match status" value="1"/>
</dbReference>
<dbReference type="Gene3D" id="1.10.10.10">
    <property type="entry name" value="Winged helix-like DNA-binding domain superfamily/Winged helix DNA-binding domain"/>
    <property type="match status" value="1"/>
</dbReference>
<dbReference type="Gene3D" id="3.40.50.2300">
    <property type="match status" value="1"/>
</dbReference>
<dbReference type="AlphaFoldDB" id="A0A6M4GPF2"/>
<gene>
    <name evidence="6" type="primary">rstA_1</name>
    <name evidence="6" type="ORF">DSM104443_00246</name>
</gene>
<dbReference type="InterPro" id="IPR016032">
    <property type="entry name" value="Sig_transdc_resp-reg_C-effctor"/>
</dbReference>
<dbReference type="InterPro" id="IPR001789">
    <property type="entry name" value="Sig_transdc_resp-reg_receiver"/>
</dbReference>
<dbReference type="SUPFAM" id="SSF46894">
    <property type="entry name" value="C-terminal effector domain of the bipartite response regulators"/>
    <property type="match status" value="1"/>
</dbReference>
<evidence type="ECO:0000256" key="2">
    <source>
        <dbReference type="PROSITE-ProRule" id="PRU00169"/>
    </source>
</evidence>
<dbReference type="SMART" id="SM00862">
    <property type="entry name" value="Trans_reg_C"/>
    <property type="match status" value="1"/>
</dbReference>
<dbReference type="GO" id="GO:0000976">
    <property type="term" value="F:transcription cis-regulatory region binding"/>
    <property type="evidence" value="ECO:0007669"/>
    <property type="project" value="TreeGrafter"/>
</dbReference>
<evidence type="ECO:0000256" key="3">
    <source>
        <dbReference type="PROSITE-ProRule" id="PRU01091"/>
    </source>
</evidence>
<name>A0A6M4GPF2_9PROT</name>
<dbReference type="PROSITE" id="PS50110">
    <property type="entry name" value="RESPONSE_REGULATORY"/>
    <property type="match status" value="1"/>
</dbReference>
<dbReference type="GO" id="GO:0006355">
    <property type="term" value="P:regulation of DNA-templated transcription"/>
    <property type="evidence" value="ECO:0007669"/>
    <property type="project" value="InterPro"/>
</dbReference>
<dbReference type="InterPro" id="IPR039420">
    <property type="entry name" value="WalR-like"/>
</dbReference>
<dbReference type="InterPro" id="IPR001867">
    <property type="entry name" value="OmpR/PhoB-type_DNA-bd"/>
</dbReference>
<evidence type="ECO:0000259" key="4">
    <source>
        <dbReference type="PROSITE" id="PS50110"/>
    </source>
</evidence>
<organism evidence="6 7">
    <name type="scientific">Usitatibacter rugosus</name>
    <dbReference type="NCBI Taxonomy" id="2732067"/>
    <lineage>
        <taxon>Bacteria</taxon>
        <taxon>Pseudomonadati</taxon>
        <taxon>Pseudomonadota</taxon>
        <taxon>Betaproteobacteria</taxon>
        <taxon>Nitrosomonadales</taxon>
        <taxon>Usitatibacteraceae</taxon>
        <taxon>Usitatibacter</taxon>
    </lineage>
</organism>
<keyword evidence="1 3" id="KW-0238">DNA-binding</keyword>
<protein>
    <submittedName>
        <fullName evidence="6">Transcriptional regulatory protein RstA</fullName>
    </submittedName>
</protein>
<feature type="modified residue" description="4-aspartylphosphate" evidence="2">
    <location>
        <position position="70"/>
    </location>
</feature>
<dbReference type="PANTHER" id="PTHR48111">
    <property type="entry name" value="REGULATOR OF RPOS"/>
    <property type="match status" value="1"/>
</dbReference>
<feature type="DNA-binding region" description="OmpR/PhoB-type" evidence="3">
    <location>
        <begin position="146"/>
        <end position="245"/>
    </location>
</feature>
<feature type="domain" description="Response regulatory" evidence="4">
    <location>
        <begin position="21"/>
        <end position="134"/>
    </location>
</feature>
<dbReference type="Gene3D" id="6.10.250.690">
    <property type="match status" value="1"/>
</dbReference>
<evidence type="ECO:0000313" key="6">
    <source>
        <dbReference type="EMBL" id="QJR09209.1"/>
    </source>
</evidence>
<dbReference type="GO" id="GO:0032993">
    <property type="term" value="C:protein-DNA complex"/>
    <property type="evidence" value="ECO:0007669"/>
    <property type="project" value="TreeGrafter"/>
</dbReference>
<dbReference type="GO" id="GO:0005829">
    <property type="term" value="C:cytosol"/>
    <property type="evidence" value="ECO:0007669"/>
    <property type="project" value="TreeGrafter"/>
</dbReference>
<evidence type="ECO:0000256" key="1">
    <source>
        <dbReference type="ARBA" id="ARBA00023125"/>
    </source>
</evidence>
<dbReference type="SUPFAM" id="SSF52172">
    <property type="entry name" value="CheY-like"/>
    <property type="match status" value="1"/>
</dbReference>
<dbReference type="KEGG" id="uru:DSM104443_00246"/>
<dbReference type="GO" id="GO:0000156">
    <property type="term" value="F:phosphorelay response regulator activity"/>
    <property type="evidence" value="ECO:0007669"/>
    <property type="project" value="TreeGrafter"/>
</dbReference>
<dbReference type="EMBL" id="CP053069">
    <property type="protein sequence ID" value="QJR09209.1"/>
    <property type="molecule type" value="Genomic_DNA"/>
</dbReference>
<dbReference type="InterPro" id="IPR036388">
    <property type="entry name" value="WH-like_DNA-bd_sf"/>
</dbReference>
<keyword evidence="7" id="KW-1185">Reference proteome</keyword>
<accession>A0A6M4GPF2</accession>
<evidence type="ECO:0000259" key="5">
    <source>
        <dbReference type="PROSITE" id="PS51755"/>
    </source>
</evidence>
<dbReference type="CDD" id="cd00383">
    <property type="entry name" value="trans_reg_C"/>
    <property type="match status" value="1"/>
</dbReference>
<dbReference type="PROSITE" id="PS51755">
    <property type="entry name" value="OMPR_PHOB"/>
    <property type="match status" value="1"/>
</dbReference>
<feature type="domain" description="OmpR/PhoB-type" evidence="5">
    <location>
        <begin position="146"/>
        <end position="245"/>
    </location>
</feature>
<dbReference type="Proteomes" id="UP000501534">
    <property type="component" value="Chromosome"/>
</dbReference>
<sequence length="247" mass="27672">MQVEAVSRTHSGAAPQLRRSRVLLVEDNARLAASIREYLENHNLEVFIEGDGMAVAERLERLRPDIVVLDLMLPGKDGLTVCREIRRADRTPILILTAKGEDIDQVLGLEMGADDYVVKPVEPRVLLARIEAILRRARTAPQEPRDAKLNIGRLSVDGARRTAEIDQREVDLTTGDFDILWLLATRQGTVVTRDEILRVVRGIDYDGLDRSIDARICRLRRKLADAGGAETMIKTVRLRGYLFTGEG</sequence>
<proteinExistence type="predicted"/>
<dbReference type="Pfam" id="PF00486">
    <property type="entry name" value="Trans_reg_C"/>
    <property type="match status" value="1"/>
</dbReference>